<evidence type="ECO:0000256" key="7">
    <source>
        <dbReference type="PROSITE-ProRule" id="PRU00047"/>
    </source>
</evidence>
<evidence type="ECO:0000256" key="3">
    <source>
        <dbReference type="ARBA" id="ARBA00022722"/>
    </source>
</evidence>
<accession>A0A5A7US03</accession>
<keyword evidence="3" id="KW-0540">Nuclease</keyword>
<dbReference type="CDD" id="cd09274">
    <property type="entry name" value="RNase_HI_RT_Ty3"/>
    <property type="match status" value="1"/>
</dbReference>
<sequence length="730" mass="82763">MTVEQYDVEFDMLSRFALEVIRDEAARTEKLVRGLSLQERVNLSKLVGKRSSSGHKRKAEQQPITVPQRNLRSGGDLHHFQQKPFEATEAAREKPLCTTCRKHHLGRSLFWTRTCFKCKQEGHTADICPIRLIGIAQNRVADAQQQGKVFSTNKSKVEKAGTVVTEVVFNPPTRISFKFKGVKTVVLLKVISGMKASKLLNQGIWSILASVVDTREANVSLSLEPVVRDYPDVFPNEFSGLPPHREIDFAIELEPGTFPKSKAPYRMAPAKLKELKVQLQKLLDKGHVVSKDDIFMDPAKIEVATSWPWPSTVSEAFENNFQNFKQKLVTAPVLTIPDGSGSFVIYSDASKKGLGCVLRQQSKIVAYASRQLKSHEQNYPPYDLELAAVVFALKIWRNYLYGEKIQIFTNHKNLKYFFTQKELNMRQQRWLELVKDYDSALITRQTPLYRDLKRAGIVVSVGAVISQLAQLSVQPTLRQKIIVAQREDPYLIGKRRLVGTGKADGFFISSDGGLLFERCVCVPADSPVKKELLTEAYSSPFYMHSGKSTYTTSKWAQLYLSGIVRLHGVPVSIVSDRDVRFTSNFQATISMAPFEALYDKCCRSPVYVGRKDLEFDVGDKVFLKVAPMKGVLRFEKKGRLSPYFVQQFEILERIGLVAYRLALPPSLFVVHDVFHVLMLRKYVINPSHVVDYEPLEINENLSYAEQPVEILVREIKMLRNRGIPLVKVLG</sequence>
<dbReference type="PANTHER" id="PTHR37984:SF5">
    <property type="entry name" value="PROTEIN NYNRIN-LIKE"/>
    <property type="match status" value="1"/>
</dbReference>
<dbReference type="Gene3D" id="3.10.10.10">
    <property type="entry name" value="HIV Type 1 Reverse Transcriptase, subunit A, domain 1"/>
    <property type="match status" value="1"/>
</dbReference>
<dbReference type="InterPro" id="IPR001878">
    <property type="entry name" value="Znf_CCHC"/>
</dbReference>
<proteinExistence type="predicted"/>
<dbReference type="SUPFAM" id="SSF56672">
    <property type="entry name" value="DNA/RNA polymerases"/>
    <property type="match status" value="2"/>
</dbReference>
<dbReference type="Proteomes" id="UP000321947">
    <property type="component" value="Unassembled WGS sequence"/>
</dbReference>
<dbReference type="SMART" id="SM00343">
    <property type="entry name" value="ZnF_C2HC"/>
    <property type="match status" value="1"/>
</dbReference>
<evidence type="ECO:0000313" key="11">
    <source>
        <dbReference type="Proteomes" id="UP000321393"/>
    </source>
</evidence>
<evidence type="ECO:0000259" key="8">
    <source>
        <dbReference type="PROSITE" id="PS50158"/>
    </source>
</evidence>
<dbReference type="GO" id="GO:0003676">
    <property type="term" value="F:nucleic acid binding"/>
    <property type="evidence" value="ECO:0007669"/>
    <property type="project" value="InterPro"/>
</dbReference>
<organism evidence="9 11">
    <name type="scientific">Cucumis melo var. makuwa</name>
    <name type="common">Oriental melon</name>
    <dbReference type="NCBI Taxonomy" id="1194695"/>
    <lineage>
        <taxon>Eukaryota</taxon>
        <taxon>Viridiplantae</taxon>
        <taxon>Streptophyta</taxon>
        <taxon>Embryophyta</taxon>
        <taxon>Tracheophyta</taxon>
        <taxon>Spermatophyta</taxon>
        <taxon>Magnoliopsida</taxon>
        <taxon>eudicotyledons</taxon>
        <taxon>Gunneridae</taxon>
        <taxon>Pentapetalae</taxon>
        <taxon>rosids</taxon>
        <taxon>fabids</taxon>
        <taxon>Cucurbitales</taxon>
        <taxon>Cucurbitaceae</taxon>
        <taxon>Benincaseae</taxon>
        <taxon>Cucumis</taxon>
    </lineage>
</organism>
<keyword evidence="5" id="KW-0378">Hydrolase</keyword>
<evidence type="ECO:0000256" key="5">
    <source>
        <dbReference type="ARBA" id="ARBA00022801"/>
    </source>
</evidence>
<keyword evidence="2" id="KW-0548">Nucleotidyltransferase</keyword>
<evidence type="ECO:0000256" key="6">
    <source>
        <dbReference type="ARBA" id="ARBA00022918"/>
    </source>
</evidence>
<keyword evidence="6" id="KW-0695">RNA-directed DNA polymerase</keyword>
<dbReference type="GO" id="GO:0008270">
    <property type="term" value="F:zinc ion binding"/>
    <property type="evidence" value="ECO:0007669"/>
    <property type="project" value="UniProtKB-KW"/>
</dbReference>
<dbReference type="PROSITE" id="PS50158">
    <property type="entry name" value="ZF_CCHC"/>
    <property type="match status" value="1"/>
</dbReference>
<protein>
    <submittedName>
        <fullName evidence="9">Pol protein</fullName>
    </submittedName>
</protein>
<dbReference type="Proteomes" id="UP000321393">
    <property type="component" value="Unassembled WGS sequence"/>
</dbReference>
<dbReference type="InterPro" id="IPR043502">
    <property type="entry name" value="DNA/RNA_pol_sf"/>
</dbReference>
<name>A0A5A7US03_CUCMM</name>
<dbReference type="FunFam" id="3.10.20.370:FF:000001">
    <property type="entry name" value="Retrovirus-related Pol polyprotein from transposon 17.6-like protein"/>
    <property type="match status" value="1"/>
</dbReference>
<dbReference type="PANTHER" id="PTHR37984">
    <property type="entry name" value="PROTEIN CBG26694"/>
    <property type="match status" value="1"/>
</dbReference>
<evidence type="ECO:0000256" key="2">
    <source>
        <dbReference type="ARBA" id="ARBA00022695"/>
    </source>
</evidence>
<dbReference type="Pfam" id="PF00098">
    <property type="entry name" value="zf-CCHC"/>
    <property type="match status" value="1"/>
</dbReference>
<evidence type="ECO:0000313" key="10">
    <source>
        <dbReference type="EMBL" id="TYK05212.1"/>
    </source>
</evidence>
<evidence type="ECO:0000256" key="4">
    <source>
        <dbReference type="ARBA" id="ARBA00022759"/>
    </source>
</evidence>
<keyword evidence="7" id="KW-0862">Zinc</keyword>
<evidence type="ECO:0000256" key="1">
    <source>
        <dbReference type="ARBA" id="ARBA00022679"/>
    </source>
</evidence>
<dbReference type="GO" id="GO:0003964">
    <property type="term" value="F:RNA-directed DNA polymerase activity"/>
    <property type="evidence" value="ECO:0007669"/>
    <property type="project" value="UniProtKB-KW"/>
</dbReference>
<dbReference type="InterPro" id="IPR041373">
    <property type="entry name" value="RT_RNaseH"/>
</dbReference>
<gene>
    <name evidence="10" type="ORF">E5676_scaffold108G00160</name>
    <name evidence="9" type="ORF">E6C27_scaffold226G00630</name>
</gene>
<dbReference type="InterPro" id="IPR056924">
    <property type="entry name" value="SH3_Tf2-1"/>
</dbReference>
<dbReference type="AlphaFoldDB" id="A0A5A7US03"/>
<reference evidence="11 12" key="1">
    <citation type="submission" date="2019-08" db="EMBL/GenBank/DDBJ databases">
        <title>Draft genome sequences of two oriental melons (Cucumis melo L. var makuwa).</title>
        <authorList>
            <person name="Kwon S.-Y."/>
        </authorList>
    </citation>
    <scope>NUCLEOTIDE SEQUENCE [LARGE SCALE GENOMIC DNA]</scope>
    <source>
        <strain evidence="12">cv. Chang Bougi</strain>
        <strain evidence="11">cv. SW 3</strain>
        <tissue evidence="9">Leaf</tissue>
    </source>
</reference>
<keyword evidence="4" id="KW-0255">Endonuclease</keyword>
<dbReference type="Pfam" id="PF24626">
    <property type="entry name" value="SH3_Tf2-1"/>
    <property type="match status" value="1"/>
</dbReference>
<evidence type="ECO:0000313" key="9">
    <source>
        <dbReference type="EMBL" id="KAA0056289.1"/>
    </source>
</evidence>
<dbReference type="InterPro" id="IPR050951">
    <property type="entry name" value="Retrovirus_Pol_polyprotein"/>
</dbReference>
<dbReference type="EMBL" id="SSTE01007677">
    <property type="protein sequence ID" value="KAA0056289.1"/>
    <property type="molecule type" value="Genomic_DNA"/>
</dbReference>
<evidence type="ECO:0000313" key="12">
    <source>
        <dbReference type="Proteomes" id="UP000321947"/>
    </source>
</evidence>
<keyword evidence="7" id="KW-0479">Metal-binding</keyword>
<dbReference type="Pfam" id="PF17917">
    <property type="entry name" value="RT_RNaseH"/>
    <property type="match status" value="1"/>
</dbReference>
<keyword evidence="1" id="KW-0808">Transferase</keyword>
<keyword evidence="7" id="KW-0863">Zinc-finger</keyword>
<dbReference type="GO" id="GO:0004519">
    <property type="term" value="F:endonuclease activity"/>
    <property type="evidence" value="ECO:0007669"/>
    <property type="project" value="UniProtKB-KW"/>
</dbReference>
<dbReference type="OrthoDB" id="784813at2759"/>
<dbReference type="Gene3D" id="3.10.20.370">
    <property type="match status" value="1"/>
</dbReference>
<feature type="domain" description="CCHC-type" evidence="8">
    <location>
        <begin position="115"/>
        <end position="129"/>
    </location>
</feature>
<dbReference type="GO" id="GO:0016787">
    <property type="term" value="F:hydrolase activity"/>
    <property type="evidence" value="ECO:0007669"/>
    <property type="project" value="UniProtKB-KW"/>
</dbReference>
<dbReference type="EMBL" id="SSTD01013924">
    <property type="protein sequence ID" value="TYK05212.1"/>
    <property type="molecule type" value="Genomic_DNA"/>
</dbReference>
<comment type="caution">
    <text evidence="9">The sequence shown here is derived from an EMBL/GenBank/DDBJ whole genome shotgun (WGS) entry which is preliminary data.</text>
</comment>